<reference evidence="1 2" key="1">
    <citation type="submission" date="2024-05" db="EMBL/GenBank/DDBJ databases">
        <title>Genome sequencing and assembly of Indian major carp, Cirrhinus mrigala (Hamilton, 1822).</title>
        <authorList>
            <person name="Mohindra V."/>
            <person name="Chowdhury L.M."/>
            <person name="Lal K."/>
            <person name="Jena J.K."/>
        </authorList>
    </citation>
    <scope>NUCLEOTIDE SEQUENCE [LARGE SCALE GENOMIC DNA]</scope>
    <source>
        <strain evidence="1">CM1030</strain>
        <tissue evidence="1">Blood</tissue>
    </source>
</reference>
<protein>
    <submittedName>
        <fullName evidence="1">Uncharacterized protein</fullName>
    </submittedName>
</protein>
<gene>
    <name evidence="1" type="ORF">M9458_025348</name>
</gene>
<sequence length="67" mass="7335">TRAFRKTCSGSAGIQTHAPEETGALIQRLFLSRFATSHRLDIRHRKDLLHTGVCSPTPGGPSLIKHT</sequence>
<dbReference type="EMBL" id="JAMKFB020000012">
    <property type="protein sequence ID" value="KAL0179906.1"/>
    <property type="molecule type" value="Genomic_DNA"/>
</dbReference>
<evidence type="ECO:0000313" key="1">
    <source>
        <dbReference type="EMBL" id="KAL0179906.1"/>
    </source>
</evidence>
<keyword evidence="2" id="KW-1185">Reference proteome</keyword>
<dbReference type="Proteomes" id="UP001529510">
    <property type="component" value="Unassembled WGS sequence"/>
</dbReference>
<organism evidence="1 2">
    <name type="scientific">Cirrhinus mrigala</name>
    <name type="common">Mrigala</name>
    <dbReference type="NCBI Taxonomy" id="683832"/>
    <lineage>
        <taxon>Eukaryota</taxon>
        <taxon>Metazoa</taxon>
        <taxon>Chordata</taxon>
        <taxon>Craniata</taxon>
        <taxon>Vertebrata</taxon>
        <taxon>Euteleostomi</taxon>
        <taxon>Actinopterygii</taxon>
        <taxon>Neopterygii</taxon>
        <taxon>Teleostei</taxon>
        <taxon>Ostariophysi</taxon>
        <taxon>Cypriniformes</taxon>
        <taxon>Cyprinidae</taxon>
        <taxon>Labeoninae</taxon>
        <taxon>Labeonini</taxon>
        <taxon>Cirrhinus</taxon>
    </lineage>
</organism>
<accession>A0ABD0Q1C8</accession>
<name>A0ABD0Q1C8_CIRMR</name>
<feature type="non-terminal residue" evidence="1">
    <location>
        <position position="1"/>
    </location>
</feature>
<dbReference type="AlphaFoldDB" id="A0ABD0Q1C8"/>
<comment type="caution">
    <text evidence="1">The sequence shown here is derived from an EMBL/GenBank/DDBJ whole genome shotgun (WGS) entry which is preliminary data.</text>
</comment>
<proteinExistence type="predicted"/>
<evidence type="ECO:0000313" key="2">
    <source>
        <dbReference type="Proteomes" id="UP001529510"/>
    </source>
</evidence>